<dbReference type="SUPFAM" id="SSF51306">
    <property type="entry name" value="LexA/Signal peptidase"/>
    <property type="match status" value="1"/>
</dbReference>
<accession>A0ABT4UKC6</accession>
<dbReference type="Pfam" id="PF00717">
    <property type="entry name" value="Peptidase_S24"/>
    <property type="match status" value="1"/>
</dbReference>
<keyword evidence="1" id="KW-0805">Transcription regulation</keyword>
<feature type="domain" description="Peptidase S24/S26A/S26B/S26C" evidence="4">
    <location>
        <begin position="118"/>
        <end position="210"/>
    </location>
</feature>
<sequence length="238" mass="28291">MVTDGDILRQFIDNQRKTKKEIAEDLGISRRQLYQYFDSVRINKENRQRFSEYFQFDIFEAAEPYNEIQKPDDQKTDYINIRRGIKSVDKVQTIPFLPIKAQAGYLRTYDHVQYLGELEHYGIPPGIDIRGADWCYIEVEGDSMLPALKECDTVMCSLLPKFDWENVKNYYAYVIVTEQTMMIKRIYVKSPEEWVLISENEELYPQQLFKVKDLKELWVIRHSFIAGLKPSKMFEIKI</sequence>
<dbReference type="InterPro" id="IPR039418">
    <property type="entry name" value="LexA-like"/>
</dbReference>
<protein>
    <submittedName>
        <fullName evidence="5">LexA family transcriptional regulator</fullName>
    </submittedName>
</protein>
<dbReference type="CDD" id="cd00093">
    <property type="entry name" value="HTH_XRE"/>
    <property type="match status" value="1"/>
</dbReference>
<keyword evidence="2" id="KW-0238">DNA-binding</keyword>
<keyword evidence="3" id="KW-0804">Transcription</keyword>
<evidence type="ECO:0000313" key="5">
    <source>
        <dbReference type="EMBL" id="MDA3614675.1"/>
    </source>
</evidence>
<dbReference type="PANTHER" id="PTHR40661:SF1">
    <property type="entry name" value="HTH CRO_C1-TYPE DOMAIN-CONTAINING PROTEIN"/>
    <property type="match status" value="1"/>
</dbReference>
<evidence type="ECO:0000256" key="1">
    <source>
        <dbReference type="ARBA" id="ARBA00023015"/>
    </source>
</evidence>
<dbReference type="InterPro" id="IPR001387">
    <property type="entry name" value="Cro/C1-type_HTH"/>
</dbReference>
<evidence type="ECO:0000313" key="6">
    <source>
        <dbReference type="Proteomes" id="UP001210231"/>
    </source>
</evidence>
<dbReference type="EMBL" id="JAQGEF010000007">
    <property type="protein sequence ID" value="MDA3614675.1"/>
    <property type="molecule type" value="Genomic_DNA"/>
</dbReference>
<reference evidence="5 6" key="1">
    <citation type="submission" date="2022-12" db="EMBL/GenBank/DDBJ databases">
        <title>Chitinophagaceae gen. sp. nov., a new member of the family Chitinophagaceae, isolated from soil in a chemical factory.</title>
        <authorList>
            <person name="Ke Z."/>
        </authorList>
    </citation>
    <scope>NUCLEOTIDE SEQUENCE [LARGE SCALE GENOMIC DNA]</scope>
    <source>
        <strain evidence="5 6">LY-5</strain>
    </source>
</reference>
<dbReference type="Proteomes" id="UP001210231">
    <property type="component" value="Unassembled WGS sequence"/>
</dbReference>
<dbReference type="RefSeq" id="WP_407031001.1">
    <property type="nucleotide sequence ID" value="NZ_JAQGEF010000007.1"/>
</dbReference>
<evidence type="ECO:0000256" key="2">
    <source>
        <dbReference type="ARBA" id="ARBA00023125"/>
    </source>
</evidence>
<evidence type="ECO:0000259" key="4">
    <source>
        <dbReference type="Pfam" id="PF00717"/>
    </source>
</evidence>
<comment type="caution">
    <text evidence="5">The sequence shown here is derived from an EMBL/GenBank/DDBJ whole genome shotgun (WGS) entry which is preliminary data.</text>
</comment>
<dbReference type="InterPro" id="IPR036286">
    <property type="entry name" value="LexA/Signal_pep-like_sf"/>
</dbReference>
<gene>
    <name evidence="5" type="ORF">O3P16_07635</name>
</gene>
<dbReference type="Gene3D" id="1.10.10.60">
    <property type="entry name" value="Homeodomain-like"/>
    <property type="match status" value="1"/>
</dbReference>
<dbReference type="CDD" id="cd06529">
    <property type="entry name" value="S24_LexA-like"/>
    <property type="match status" value="1"/>
</dbReference>
<organism evidence="5 6">
    <name type="scientific">Polluticaenibacter yanchengensis</name>
    <dbReference type="NCBI Taxonomy" id="3014562"/>
    <lineage>
        <taxon>Bacteria</taxon>
        <taxon>Pseudomonadati</taxon>
        <taxon>Bacteroidota</taxon>
        <taxon>Chitinophagia</taxon>
        <taxon>Chitinophagales</taxon>
        <taxon>Chitinophagaceae</taxon>
        <taxon>Polluticaenibacter</taxon>
    </lineage>
</organism>
<evidence type="ECO:0000256" key="3">
    <source>
        <dbReference type="ARBA" id="ARBA00023163"/>
    </source>
</evidence>
<dbReference type="PANTHER" id="PTHR40661">
    <property type="match status" value="1"/>
</dbReference>
<name>A0ABT4UKC6_9BACT</name>
<proteinExistence type="predicted"/>
<dbReference type="InterPro" id="IPR015927">
    <property type="entry name" value="Peptidase_S24_S26A/B/C"/>
</dbReference>
<dbReference type="Gene3D" id="2.10.109.10">
    <property type="entry name" value="Umud Fragment, subunit A"/>
    <property type="match status" value="1"/>
</dbReference>
<keyword evidence="6" id="KW-1185">Reference proteome</keyword>